<feature type="domain" description="Malonate/sodium symporter MadM subunit N-terminal" evidence="2">
    <location>
        <begin position="6"/>
        <end position="247"/>
    </location>
</feature>
<dbReference type="AlphaFoldDB" id="A0A840E221"/>
<feature type="transmembrane region" description="Helical" evidence="1">
    <location>
        <begin position="12"/>
        <end position="32"/>
    </location>
</feature>
<dbReference type="Proteomes" id="UP000576209">
    <property type="component" value="Unassembled WGS sequence"/>
</dbReference>
<feature type="transmembrane region" description="Helical" evidence="1">
    <location>
        <begin position="225"/>
        <end position="244"/>
    </location>
</feature>
<gene>
    <name evidence="3" type="ORF">GGR28_002239</name>
</gene>
<accession>A0A840E221</accession>
<evidence type="ECO:0000259" key="2">
    <source>
        <dbReference type="Pfam" id="PF03818"/>
    </source>
</evidence>
<reference evidence="3 4" key="1">
    <citation type="submission" date="2020-08" db="EMBL/GenBank/DDBJ databases">
        <title>Genomic Encyclopedia of Type Strains, Phase IV (KMG-IV): sequencing the most valuable type-strain genomes for metagenomic binning, comparative biology and taxonomic classification.</title>
        <authorList>
            <person name="Goeker M."/>
        </authorList>
    </citation>
    <scope>NUCLEOTIDE SEQUENCE [LARGE SCALE GENOMIC DNA]</scope>
    <source>
        <strain evidence="3 4">DSM 105137</strain>
    </source>
</reference>
<dbReference type="EMBL" id="JACIFF010000005">
    <property type="protein sequence ID" value="MBB4079614.1"/>
    <property type="molecule type" value="Genomic_DNA"/>
</dbReference>
<comment type="caution">
    <text evidence="3">The sequence shown here is derived from an EMBL/GenBank/DDBJ whole genome shotgun (WGS) entry which is preliminary data.</text>
</comment>
<dbReference type="RefSeq" id="WP_183495851.1">
    <property type="nucleotide sequence ID" value="NZ_JACIFF010000005.1"/>
</dbReference>
<feature type="transmembrane region" description="Helical" evidence="1">
    <location>
        <begin position="68"/>
        <end position="89"/>
    </location>
</feature>
<proteinExistence type="predicted"/>
<evidence type="ECO:0000313" key="3">
    <source>
        <dbReference type="EMBL" id="MBB4079614.1"/>
    </source>
</evidence>
<dbReference type="Pfam" id="PF03818">
    <property type="entry name" value="MadM"/>
    <property type="match status" value="1"/>
</dbReference>
<protein>
    <submittedName>
        <fullName evidence="3">Malonate transporter MadM subunit</fullName>
    </submittedName>
</protein>
<feature type="transmembrane region" description="Helical" evidence="1">
    <location>
        <begin position="38"/>
        <end position="56"/>
    </location>
</feature>
<evidence type="ECO:0000256" key="1">
    <source>
        <dbReference type="SAM" id="Phobius"/>
    </source>
</evidence>
<dbReference type="GO" id="GO:0044668">
    <property type="term" value="F:sodium:malonate symporter activity"/>
    <property type="evidence" value="ECO:0007669"/>
    <property type="project" value="InterPro"/>
</dbReference>
<feature type="transmembrane region" description="Helical" evidence="1">
    <location>
        <begin position="130"/>
        <end position="153"/>
    </location>
</feature>
<evidence type="ECO:0000313" key="4">
    <source>
        <dbReference type="Proteomes" id="UP000576209"/>
    </source>
</evidence>
<feature type="transmembrane region" description="Helical" evidence="1">
    <location>
        <begin position="193"/>
        <end position="213"/>
    </location>
</feature>
<feature type="transmembrane region" description="Helical" evidence="1">
    <location>
        <begin position="159"/>
        <end position="181"/>
    </location>
</feature>
<name>A0A840E221_9BACT</name>
<keyword evidence="1" id="KW-0472">Membrane</keyword>
<dbReference type="InterPro" id="IPR018402">
    <property type="entry name" value="Mal/Na_symporter_MadM_N"/>
</dbReference>
<keyword evidence="1" id="KW-0812">Transmembrane</keyword>
<sequence length="249" mass="24905">MIELVENVLIKNGLLFAFLCVGVVMWAAFWVSRNVLGGKIPGVALAIIAGLALAFLGDKKGLADIPLFAGLALLGGSMLRDFAVVATAMGADLDKIKTAGLAGVVALGLGILSAFFIGVGVAFAMGYADAVSLTTIGAGACTYIVGPVTGSALGASSEVIAISIAAGVVKTIVTTVATPLLARFIGLDNPHSAVVFGGLIGTTSGVAAGLAATDPKLVPYGALTATFYTGLGCLLCPSVLYLLLDWIMA</sequence>
<dbReference type="InterPro" id="IPR004691">
    <property type="entry name" value="Mal/Na_symporter_MadM"/>
</dbReference>
<organism evidence="3 4">
    <name type="scientific">Neolewinella aquimaris</name>
    <dbReference type="NCBI Taxonomy" id="1835722"/>
    <lineage>
        <taxon>Bacteria</taxon>
        <taxon>Pseudomonadati</taxon>
        <taxon>Bacteroidota</taxon>
        <taxon>Saprospiria</taxon>
        <taxon>Saprospirales</taxon>
        <taxon>Lewinellaceae</taxon>
        <taxon>Neolewinella</taxon>
    </lineage>
</organism>
<keyword evidence="4" id="KW-1185">Reference proteome</keyword>
<dbReference type="NCBIfam" id="TIGR00808">
    <property type="entry name" value="malonate_madM"/>
    <property type="match status" value="1"/>
</dbReference>
<keyword evidence="1" id="KW-1133">Transmembrane helix</keyword>
<feature type="transmembrane region" description="Helical" evidence="1">
    <location>
        <begin position="101"/>
        <end position="123"/>
    </location>
</feature>